<evidence type="ECO:0000313" key="3">
    <source>
        <dbReference type="EMBL" id="KFA65495.1"/>
    </source>
</evidence>
<feature type="region of interest" description="Disordered" evidence="1">
    <location>
        <begin position="206"/>
        <end position="228"/>
    </location>
</feature>
<dbReference type="EMBL" id="KL660597">
    <property type="protein sequence ID" value="KFA65495.1"/>
    <property type="molecule type" value="Genomic_DNA"/>
</dbReference>
<proteinExistence type="predicted"/>
<dbReference type="CDD" id="cd02883">
    <property type="entry name" value="NUDIX_Hydrolase"/>
    <property type="match status" value="1"/>
</dbReference>
<accession>A0A084QNG0</accession>
<feature type="domain" description="Nudix hydrolase" evidence="2">
    <location>
        <begin position="36"/>
        <end position="188"/>
    </location>
</feature>
<gene>
    <name evidence="3" type="ORF">S40285_00524</name>
</gene>
<evidence type="ECO:0000259" key="2">
    <source>
        <dbReference type="PROSITE" id="PS51462"/>
    </source>
</evidence>
<dbReference type="InterPro" id="IPR015797">
    <property type="entry name" value="NUDIX_hydrolase-like_dom_sf"/>
</dbReference>
<dbReference type="OrthoDB" id="276276at2759"/>
<dbReference type="OMA" id="CYQWEGA"/>
<dbReference type="InterPro" id="IPR000086">
    <property type="entry name" value="NUDIX_hydrolase_dom"/>
</dbReference>
<evidence type="ECO:0000313" key="4">
    <source>
        <dbReference type="Proteomes" id="UP000028524"/>
    </source>
</evidence>
<dbReference type="SUPFAM" id="SSF55811">
    <property type="entry name" value="Nudix"/>
    <property type="match status" value="1"/>
</dbReference>
<dbReference type="InParanoid" id="A0A084QNG0"/>
<dbReference type="HOGENOM" id="CLU_067850_0_0_1"/>
<organism evidence="3 4">
    <name type="scientific">Stachybotrys chlorohalonatus (strain IBT 40285)</name>
    <dbReference type="NCBI Taxonomy" id="1283841"/>
    <lineage>
        <taxon>Eukaryota</taxon>
        <taxon>Fungi</taxon>
        <taxon>Dikarya</taxon>
        <taxon>Ascomycota</taxon>
        <taxon>Pezizomycotina</taxon>
        <taxon>Sordariomycetes</taxon>
        <taxon>Hypocreomycetidae</taxon>
        <taxon>Hypocreales</taxon>
        <taxon>Stachybotryaceae</taxon>
        <taxon>Stachybotrys</taxon>
    </lineage>
</organism>
<sequence length="228" mass="24240">MADAPSPPLEFTTSPSLPAPLLLSPSAFLPAHPHIDYIMAGAIVFASSRTGPPKTLLIRRAPSDSYPLRWEVPGGCADASDASLAAAAARELWEETGLRARRVLCAVGAGLPRTGDGSCFDAATGVCTFGETGDVWGKASFVVDVEQAGAGVVLRPDEHVDWAWVTEDEVRRGMFEEEGRGELDMVSEGVTSTVLEAFRLWDENRGWEVQPTGDADMPPGEGGSELKN</sequence>
<keyword evidence="4" id="KW-1185">Reference proteome</keyword>
<dbReference type="PANTHER" id="PTHR43736:SF1">
    <property type="entry name" value="DIHYDRONEOPTERIN TRIPHOSPHATE DIPHOSPHATASE"/>
    <property type="match status" value="1"/>
</dbReference>
<dbReference type="PANTHER" id="PTHR43736">
    <property type="entry name" value="ADP-RIBOSE PYROPHOSPHATASE"/>
    <property type="match status" value="1"/>
</dbReference>
<evidence type="ECO:0000256" key="1">
    <source>
        <dbReference type="SAM" id="MobiDB-lite"/>
    </source>
</evidence>
<reference evidence="3 4" key="1">
    <citation type="journal article" date="2014" name="BMC Genomics">
        <title>Comparative genome sequencing reveals chemotype-specific gene clusters in the toxigenic black mold Stachybotrys.</title>
        <authorList>
            <person name="Semeiks J."/>
            <person name="Borek D."/>
            <person name="Otwinowski Z."/>
            <person name="Grishin N.V."/>
        </authorList>
    </citation>
    <scope>NUCLEOTIDE SEQUENCE [LARGE SCALE GENOMIC DNA]</scope>
    <source>
        <strain evidence="3 4">IBT 40285</strain>
    </source>
</reference>
<dbReference type="Gene3D" id="3.90.79.10">
    <property type="entry name" value="Nucleoside Triphosphate Pyrophosphohydrolase"/>
    <property type="match status" value="1"/>
</dbReference>
<dbReference type="Proteomes" id="UP000028524">
    <property type="component" value="Unassembled WGS sequence"/>
</dbReference>
<protein>
    <recommendedName>
        <fullName evidence="2">Nudix hydrolase domain-containing protein</fullName>
    </recommendedName>
</protein>
<dbReference type="PROSITE" id="PS51462">
    <property type="entry name" value="NUDIX"/>
    <property type="match status" value="1"/>
</dbReference>
<dbReference type="Pfam" id="PF00293">
    <property type="entry name" value="NUDIX"/>
    <property type="match status" value="1"/>
</dbReference>
<dbReference type="AlphaFoldDB" id="A0A084QNG0"/>
<name>A0A084QNG0_STAC4</name>